<dbReference type="OrthoDB" id="5956286at2"/>
<dbReference type="InterPro" id="IPR045584">
    <property type="entry name" value="Pilin-like"/>
</dbReference>
<sequence>MGRQRCLLGRPQGGHVRPVVLPASAVRAKGFTALEALVVVAILGILLAVGIPGMRGWLGGTTATGAAEFYAEGFRLARSQALANNSRSRVVFTENAGSGQLDWQVDVCFPVPDDGCAADSERWSTVDEPAPGPEDGNVETSSVFRSAASLPRTTALTVTPDSEARSAYFTELGWVDGAKPALMRFDLGPGSADAEGVFTPTAVVLTLAGAVVTCRPDLVGVASAGDARRCP</sequence>
<feature type="region of interest" description="Disordered" evidence="1">
    <location>
        <begin position="123"/>
        <end position="142"/>
    </location>
</feature>
<dbReference type="KEGG" id="mtim:DIR46_24155"/>
<evidence type="ECO:0000256" key="1">
    <source>
        <dbReference type="SAM" id="MobiDB-lite"/>
    </source>
</evidence>
<keyword evidence="2" id="KW-0812">Transmembrane</keyword>
<evidence type="ECO:0000313" key="3">
    <source>
        <dbReference type="EMBL" id="AWL07214.1"/>
    </source>
</evidence>
<proteinExistence type="predicted"/>
<dbReference type="NCBIfam" id="TIGR02532">
    <property type="entry name" value="IV_pilin_GFxxxE"/>
    <property type="match status" value="1"/>
</dbReference>
<dbReference type="EMBL" id="CP029343">
    <property type="protein sequence ID" value="AWL07214.1"/>
    <property type="molecule type" value="Genomic_DNA"/>
</dbReference>
<feature type="transmembrane region" description="Helical" evidence="2">
    <location>
        <begin position="31"/>
        <end position="51"/>
    </location>
</feature>
<dbReference type="InterPro" id="IPR012902">
    <property type="entry name" value="N_methyl_site"/>
</dbReference>
<dbReference type="AlphaFoldDB" id="A0A2S2DPC2"/>
<evidence type="ECO:0000256" key="2">
    <source>
        <dbReference type="SAM" id="Phobius"/>
    </source>
</evidence>
<evidence type="ECO:0000313" key="4">
    <source>
        <dbReference type="Proteomes" id="UP000245820"/>
    </source>
</evidence>
<dbReference type="Gene3D" id="3.30.700.10">
    <property type="entry name" value="Glycoprotein, Type 4 Pilin"/>
    <property type="match status" value="1"/>
</dbReference>
<protein>
    <submittedName>
        <fullName evidence="3">Prepilin-type cleavage/methylation domain-containing protein</fullName>
    </submittedName>
</protein>
<keyword evidence="4" id="KW-1185">Reference proteome</keyword>
<organism evidence="3 4">
    <name type="scientific">Massilia oculi</name>
    <dbReference type="NCBI Taxonomy" id="945844"/>
    <lineage>
        <taxon>Bacteria</taxon>
        <taxon>Pseudomonadati</taxon>
        <taxon>Pseudomonadota</taxon>
        <taxon>Betaproteobacteria</taxon>
        <taxon>Burkholderiales</taxon>
        <taxon>Oxalobacteraceae</taxon>
        <taxon>Telluria group</taxon>
        <taxon>Massilia</taxon>
    </lineage>
</organism>
<accession>A0A2S2DPC2</accession>
<keyword evidence="2" id="KW-0472">Membrane</keyword>
<reference evidence="3 4" key="1">
    <citation type="submission" date="2018-05" db="EMBL/GenBank/DDBJ databases">
        <title>Complete genome sequence of Massilia oculi sp. nov. CCUG 43427T (=DSM 26321T), the type strain of M. oculi, and comparison with genome sequences of other Massilia strains.</title>
        <authorList>
            <person name="Zhu B."/>
        </authorList>
    </citation>
    <scope>NUCLEOTIDE SEQUENCE [LARGE SCALE GENOMIC DNA]</scope>
    <source>
        <strain evidence="3 4">CCUG 43427</strain>
    </source>
</reference>
<dbReference type="Proteomes" id="UP000245820">
    <property type="component" value="Chromosome"/>
</dbReference>
<keyword evidence="2" id="KW-1133">Transmembrane helix</keyword>
<name>A0A2S2DPC2_9BURK</name>
<dbReference type="SUPFAM" id="SSF54523">
    <property type="entry name" value="Pili subunits"/>
    <property type="match status" value="1"/>
</dbReference>
<gene>
    <name evidence="3" type="ORF">DIR46_24155</name>
</gene>